<accession>A0ABW3BUT6</accession>
<dbReference type="InterPro" id="IPR032530">
    <property type="entry name" value="DUF4957"/>
</dbReference>
<proteinExistence type="predicted"/>
<dbReference type="Pfam" id="PF17161">
    <property type="entry name" value="DUF5123"/>
    <property type="match status" value="1"/>
</dbReference>
<dbReference type="RefSeq" id="WP_379943005.1">
    <property type="nucleotide sequence ID" value="NZ_JBHTIB010000012.1"/>
</dbReference>
<reference evidence="4" key="1">
    <citation type="journal article" date="2019" name="Int. J. Syst. Evol. Microbiol.">
        <title>The Global Catalogue of Microorganisms (GCM) 10K type strain sequencing project: providing services to taxonomists for standard genome sequencing and annotation.</title>
        <authorList>
            <consortium name="The Broad Institute Genomics Platform"/>
            <consortium name="The Broad Institute Genome Sequencing Center for Infectious Disease"/>
            <person name="Wu L."/>
            <person name="Ma J."/>
        </authorList>
    </citation>
    <scope>NUCLEOTIDE SEQUENCE [LARGE SCALE GENOMIC DNA]</scope>
    <source>
        <strain evidence="4">CCUG 60529</strain>
    </source>
</reference>
<dbReference type="Gene3D" id="2.60.40.10">
    <property type="entry name" value="Immunoglobulins"/>
    <property type="match status" value="1"/>
</dbReference>
<dbReference type="CDD" id="cd00063">
    <property type="entry name" value="FN3"/>
    <property type="match status" value="1"/>
</dbReference>
<name>A0ABW3BUT6_9FLAO</name>
<gene>
    <name evidence="3" type="ORF">ACFQ0I_13255</name>
</gene>
<feature type="signal peptide" evidence="1">
    <location>
        <begin position="1"/>
        <end position="23"/>
    </location>
</feature>
<dbReference type="InterPro" id="IPR012334">
    <property type="entry name" value="Pectin_lyas_fold"/>
</dbReference>
<evidence type="ECO:0000256" key="1">
    <source>
        <dbReference type="SAM" id="SignalP"/>
    </source>
</evidence>
<dbReference type="EMBL" id="JBHTIB010000012">
    <property type="protein sequence ID" value="MFD0836740.1"/>
    <property type="molecule type" value="Genomic_DNA"/>
</dbReference>
<dbReference type="InterPro" id="IPR033427">
    <property type="entry name" value="DUF5123"/>
</dbReference>
<dbReference type="InterPro" id="IPR011050">
    <property type="entry name" value="Pectin_lyase_fold/virulence"/>
</dbReference>
<dbReference type="PROSITE" id="PS50853">
    <property type="entry name" value="FN3"/>
    <property type="match status" value="1"/>
</dbReference>
<evidence type="ECO:0000313" key="4">
    <source>
        <dbReference type="Proteomes" id="UP001597011"/>
    </source>
</evidence>
<dbReference type="Pfam" id="PF16318">
    <property type="entry name" value="DUF4957"/>
    <property type="match status" value="1"/>
</dbReference>
<sequence>MKTKNILKVLFILCLTFAITSCGYDEEVINDLDVNRAFAPVALTAKIRNQTTVELNWTVRSNVSKYVVEFSADDPNFGTIYKAVDVTPNQLPIQIALEGETVYSIRVKAISAIGLEDSTWAVATATTLTEQLMLPFEPGDVAATKTTFRWVANSNVTQLVLQPGDITHVITSQEKTEGVATVTGLTGETAYTAKLLNGAKIRGTASFTTGIDVGDNTLVLPTDDLFQMIADAAPGDILLLEQGDYTAQTGTITLDKSITIQGLRRDFKPRLRVSFSIISGATDVSLIDLDLTGNTPLDLTDVVRYTGAGNYNSLLISGCVVHDFDRSFIAGNVTDAIVQTIKVENCIATNILTNGGDFIDFRNSDVLNVTVNTSTFNNCAPGRDFFRIDAAGTSNGNATVNVLLEKCTLYGVSNSTSRRILYIRFNANVITVRNNIFAETLGIHSNQSTTSAPTFSKNNYYNAPSFLDTTISNNKVDDSGTTLNPGFVNAAAGNFTITNQTLKDDQVGDPRWRL</sequence>
<feature type="domain" description="Fibronectin type-III" evidence="2">
    <location>
        <begin position="39"/>
        <end position="132"/>
    </location>
</feature>
<dbReference type="InterPro" id="IPR036116">
    <property type="entry name" value="FN3_sf"/>
</dbReference>
<dbReference type="PROSITE" id="PS51257">
    <property type="entry name" value="PROKAR_LIPOPROTEIN"/>
    <property type="match status" value="1"/>
</dbReference>
<keyword evidence="4" id="KW-1185">Reference proteome</keyword>
<evidence type="ECO:0000259" key="2">
    <source>
        <dbReference type="PROSITE" id="PS50853"/>
    </source>
</evidence>
<feature type="chain" id="PRO_5045064000" evidence="1">
    <location>
        <begin position="24"/>
        <end position="514"/>
    </location>
</feature>
<dbReference type="InterPro" id="IPR003961">
    <property type="entry name" value="FN3_dom"/>
</dbReference>
<comment type="caution">
    <text evidence="3">The sequence shown here is derived from an EMBL/GenBank/DDBJ whole genome shotgun (WGS) entry which is preliminary data.</text>
</comment>
<organism evidence="3 4">
    <name type="scientific">Mariniflexile aquimaris</name>
    <dbReference type="NCBI Taxonomy" id="881009"/>
    <lineage>
        <taxon>Bacteria</taxon>
        <taxon>Pseudomonadati</taxon>
        <taxon>Bacteroidota</taxon>
        <taxon>Flavobacteriia</taxon>
        <taxon>Flavobacteriales</taxon>
        <taxon>Flavobacteriaceae</taxon>
        <taxon>Mariniflexile</taxon>
    </lineage>
</organism>
<dbReference type="SUPFAM" id="SSF49265">
    <property type="entry name" value="Fibronectin type III"/>
    <property type="match status" value="1"/>
</dbReference>
<dbReference type="InterPro" id="IPR013783">
    <property type="entry name" value="Ig-like_fold"/>
</dbReference>
<protein>
    <submittedName>
        <fullName evidence="3">DUF5123 domain-containing protein</fullName>
    </submittedName>
</protein>
<keyword evidence="1" id="KW-0732">Signal</keyword>
<dbReference type="Gene3D" id="2.160.20.10">
    <property type="entry name" value="Single-stranded right-handed beta-helix, Pectin lyase-like"/>
    <property type="match status" value="1"/>
</dbReference>
<evidence type="ECO:0000313" key="3">
    <source>
        <dbReference type="EMBL" id="MFD0836740.1"/>
    </source>
</evidence>
<dbReference type="Proteomes" id="UP001597011">
    <property type="component" value="Unassembled WGS sequence"/>
</dbReference>
<dbReference type="SUPFAM" id="SSF51126">
    <property type="entry name" value="Pectin lyase-like"/>
    <property type="match status" value="1"/>
</dbReference>